<reference evidence="1 2" key="1">
    <citation type="submission" date="2019-02" db="EMBL/GenBank/DDBJ databases">
        <title>Genomic plasticity associated with the antimicrobial resistance in Vibrio cholerae.</title>
        <authorList>
            <person name="Verma J."/>
            <person name="Bag S."/>
            <person name="Saha B."/>
            <person name="Kumar P."/>
            <person name="Ghosh T.S."/>
            <person name="Dayal M."/>
            <person name="Senapati T."/>
            <person name="Mehra S."/>
            <person name="Dey P."/>
            <person name="Desigamani A."/>
            <person name="Kumar D."/>
            <person name="Rana P."/>
            <person name="Kumar B."/>
            <person name="Maiti T.K."/>
            <person name="Sharma N.C."/>
            <person name="Bhadra R.K."/>
            <person name="Mutreja A."/>
            <person name="Nair G.B."/>
            <person name="Ramamurthy T."/>
            <person name="Das B."/>
        </authorList>
    </citation>
    <scope>NUCLEOTIDE SEQUENCE [LARGE SCALE GENOMIC DNA]</scope>
    <source>
        <strain evidence="1 2">IDH06781</strain>
    </source>
</reference>
<name>A0A7Z7VMC6_VIBCL</name>
<comment type="caution">
    <text evidence="1">The sequence shown here is derived from an EMBL/GenBank/DDBJ whole genome shotgun (WGS) entry which is preliminary data.</text>
</comment>
<organism evidence="1 2">
    <name type="scientific">Vibrio cholerae</name>
    <dbReference type="NCBI Taxonomy" id="666"/>
    <lineage>
        <taxon>Bacteria</taxon>
        <taxon>Pseudomonadati</taxon>
        <taxon>Pseudomonadota</taxon>
        <taxon>Gammaproteobacteria</taxon>
        <taxon>Vibrionales</taxon>
        <taxon>Vibrionaceae</taxon>
        <taxon>Vibrio</taxon>
    </lineage>
</organism>
<evidence type="ECO:0000313" key="2">
    <source>
        <dbReference type="Proteomes" id="UP000294145"/>
    </source>
</evidence>
<dbReference type="EMBL" id="SISP01000032">
    <property type="protein sequence ID" value="TBM39767.1"/>
    <property type="molecule type" value="Genomic_DNA"/>
</dbReference>
<proteinExistence type="predicted"/>
<accession>A0A7Z7VMC6</accession>
<dbReference type="AlphaFoldDB" id="A0A7Z7VMC6"/>
<dbReference type="Proteomes" id="UP000294145">
    <property type="component" value="Unassembled WGS sequence"/>
</dbReference>
<protein>
    <submittedName>
        <fullName evidence="1">Uncharacterized protein</fullName>
    </submittedName>
</protein>
<evidence type="ECO:0000313" key="1">
    <source>
        <dbReference type="EMBL" id="TBM39767.1"/>
    </source>
</evidence>
<gene>
    <name evidence="1" type="ORF">EYB64_16135</name>
</gene>
<dbReference type="RefSeq" id="WP_154813862.1">
    <property type="nucleotide sequence ID" value="NZ_JAILXN010000002.1"/>
</dbReference>
<sequence length="68" mass="7817">MAVKNRFAATDEQQAEEQLIALYGKAIRSGSNREFRMTWCVKNLRATMARASTHRNGKNQPMYIVEVK</sequence>